<dbReference type="AlphaFoldDB" id="A0A8T2P757"/>
<sequence length="242" mass="25224">MTVWLTEACGTFQNLLTLLSVTVMCITDRTGSKQTTKLAMTAATIYVVLYVLGLQLVSAVPSTVVYSTNGVLNGNRTYESTTQGAPSGNDSSSSETSITKPQETMTADSHDVHSSTTIGSGSSNGTSEDDTGNGTQATTPMSQETKEAPHTTPSKPQTTHPHGIRSTTASTSSSTTAGDGDVEKAPSESSFGSQCPLTPKDEPGTFTLDLKDIDLNCSNRTSLESLGEQPNENNNNTTTGGL</sequence>
<reference evidence="3" key="1">
    <citation type="thesis" date="2021" institute="BYU ScholarsArchive" country="Provo, UT, USA">
        <title>Applications of and Algorithms for Genome Assembly and Genomic Analyses with an Emphasis on Marine Teleosts.</title>
        <authorList>
            <person name="Pickett B.D."/>
        </authorList>
    </citation>
    <scope>NUCLEOTIDE SEQUENCE</scope>
    <source>
        <strain evidence="3">HI-2016</strain>
    </source>
</reference>
<feature type="compositionally biased region" description="Polar residues" evidence="1">
    <location>
        <begin position="132"/>
        <end position="143"/>
    </location>
</feature>
<evidence type="ECO:0000313" key="4">
    <source>
        <dbReference type="Proteomes" id="UP000824540"/>
    </source>
</evidence>
<feature type="compositionally biased region" description="Polar residues" evidence="1">
    <location>
        <begin position="187"/>
        <end position="196"/>
    </location>
</feature>
<protein>
    <submittedName>
        <fullName evidence="3">Uncharacterized protein</fullName>
    </submittedName>
</protein>
<feature type="compositionally biased region" description="Low complexity" evidence="1">
    <location>
        <begin position="231"/>
        <end position="242"/>
    </location>
</feature>
<feature type="region of interest" description="Disordered" evidence="1">
    <location>
        <begin position="221"/>
        <end position="242"/>
    </location>
</feature>
<comment type="caution">
    <text evidence="3">The sequence shown here is derived from an EMBL/GenBank/DDBJ whole genome shotgun (WGS) entry which is preliminary data.</text>
</comment>
<feature type="compositionally biased region" description="Low complexity" evidence="1">
    <location>
        <begin position="166"/>
        <end position="177"/>
    </location>
</feature>
<dbReference type="EMBL" id="JAFBMS010000014">
    <property type="protein sequence ID" value="KAG9347101.1"/>
    <property type="molecule type" value="Genomic_DNA"/>
</dbReference>
<feature type="compositionally biased region" description="Basic and acidic residues" evidence="1">
    <location>
        <begin position="199"/>
        <end position="208"/>
    </location>
</feature>
<evidence type="ECO:0000256" key="1">
    <source>
        <dbReference type="SAM" id="MobiDB-lite"/>
    </source>
</evidence>
<gene>
    <name evidence="3" type="ORF">JZ751_006028</name>
</gene>
<feature type="compositionally biased region" description="Polar residues" evidence="1">
    <location>
        <begin position="70"/>
        <end position="107"/>
    </location>
</feature>
<keyword evidence="2" id="KW-1133">Transmembrane helix</keyword>
<name>A0A8T2P757_9TELE</name>
<evidence type="ECO:0000256" key="2">
    <source>
        <dbReference type="SAM" id="Phobius"/>
    </source>
</evidence>
<keyword evidence="4" id="KW-1185">Reference proteome</keyword>
<keyword evidence="2" id="KW-0812">Transmembrane</keyword>
<feature type="compositionally biased region" description="Polar residues" evidence="1">
    <location>
        <begin position="151"/>
        <end position="160"/>
    </location>
</feature>
<evidence type="ECO:0000313" key="3">
    <source>
        <dbReference type="EMBL" id="KAG9347101.1"/>
    </source>
</evidence>
<proteinExistence type="predicted"/>
<feature type="transmembrane region" description="Helical" evidence="2">
    <location>
        <begin position="38"/>
        <end position="57"/>
    </location>
</feature>
<keyword evidence="2" id="KW-0472">Membrane</keyword>
<feature type="region of interest" description="Disordered" evidence="1">
    <location>
        <begin position="70"/>
        <end position="208"/>
    </location>
</feature>
<dbReference type="Proteomes" id="UP000824540">
    <property type="component" value="Unassembled WGS sequence"/>
</dbReference>
<feature type="compositionally biased region" description="Low complexity" evidence="1">
    <location>
        <begin position="114"/>
        <end position="126"/>
    </location>
</feature>
<organism evidence="3 4">
    <name type="scientific">Albula glossodonta</name>
    <name type="common">roundjaw bonefish</name>
    <dbReference type="NCBI Taxonomy" id="121402"/>
    <lineage>
        <taxon>Eukaryota</taxon>
        <taxon>Metazoa</taxon>
        <taxon>Chordata</taxon>
        <taxon>Craniata</taxon>
        <taxon>Vertebrata</taxon>
        <taxon>Euteleostomi</taxon>
        <taxon>Actinopterygii</taxon>
        <taxon>Neopterygii</taxon>
        <taxon>Teleostei</taxon>
        <taxon>Albuliformes</taxon>
        <taxon>Albulidae</taxon>
        <taxon>Albula</taxon>
    </lineage>
</organism>
<feature type="compositionally biased region" description="Polar residues" evidence="1">
    <location>
        <begin position="221"/>
        <end position="230"/>
    </location>
</feature>
<dbReference type="OrthoDB" id="8961221at2759"/>
<accession>A0A8T2P757</accession>